<organism evidence="1 2">
    <name type="scientific">Rathayibacter tritici</name>
    <dbReference type="NCBI Taxonomy" id="33888"/>
    <lineage>
        <taxon>Bacteria</taxon>
        <taxon>Bacillati</taxon>
        <taxon>Actinomycetota</taxon>
        <taxon>Actinomycetes</taxon>
        <taxon>Micrococcales</taxon>
        <taxon>Microbacteriaceae</taxon>
        <taxon>Rathayibacter</taxon>
    </lineage>
</organism>
<dbReference type="PATRIC" id="fig|33888.3.peg.2289"/>
<dbReference type="Proteomes" id="UP000077071">
    <property type="component" value="Chromosome"/>
</dbReference>
<reference evidence="1 2" key="1">
    <citation type="submission" date="2016-05" db="EMBL/GenBank/DDBJ databases">
        <title>Complete genome sequence of Rathayibacter tritici NCPPB 1953.</title>
        <authorList>
            <person name="Park J."/>
            <person name="Lee H.-H."/>
            <person name="Lee S.-W."/>
            <person name="Seo Y.-S."/>
        </authorList>
    </citation>
    <scope>NUCLEOTIDE SEQUENCE [LARGE SCALE GENOMIC DNA]</scope>
    <source>
        <strain evidence="1 2">NCPPB 1953</strain>
    </source>
</reference>
<protein>
    <recommendedName>
        <fullName evidence="3">Peptidase M16 C-terminal domain-containing protein</fullName>
    </recommendedName>
</protein>
<dbReference type="Gene3D" id="3.30.830.10">
    <property type="entry name" value="Metalloenzyme, LuxS/M16 peptidase-like"/>
    <property type="match status" value="1"/>
</dbReference>
<dbReference type="STRING" id="33888.A6122_2066"/>
<evidence type="ECO:0008006" key="3">
    <source>
        <dbReference type="Google" id="ProtNLM"/>
    </source>
</evidence>
<dbReference type="AlphaFoldDB" id="A0A160KTQ4"/>
<evidence type="ECO:0000313" key="2">
    <source>
        <dbReference type="Proteomes" id="UP000077071"/>
    </source>
</evidence>
<evidence type="ECO:0000313" key="1">
    <source>
        <dbReference type="EMBL" id="AND17190.1"/>
    </source>
</evidence>
<accession>A0A160KTQ4</accession>
<dbReference type="RefSeq" id="WP_157593806.1">
    <property type="nucleotide sequence ID" value="NZ_CP015515.1"/>
</dbReference>
<dbReference type="KEGG" id="rtn:A6122_2066"/>
<name>A0A160KTQ4_9MICO</name>
<proteinExistence type="predicted"/>
<dbReference type="OrthoDB" id="9811314at2"/>
<gene>
    <name evidence="1" type="ORF">A6122_2066</name>
</gene>
<keyword evidence="2" id="KW-1185">Reference proteome</keyword>
<sequence>MFKLPELMYQTFTNSHNGYGDVRSISAIERPVIENFLRSAYDASSATLTIVGDVDSVDLASIMPIEFGDRDVSRPVHAEAEPPLVSRTGSRYDSVANADRVAIGFEVPGPLEGLPAYVSAVLLTEVLDSFTHLLADDARILGRGRWRTGRNGSPFDQVGPGLVAVDLECATGSSPEVLVREVQAALNSLPDDPGFRHSVQAAQREAQMALLVDLDNLLSVASWTAVGSALFGNANHQWEMSKLLMKTPYEAVAQTARLLARGSRVWLASRGLRDHGDGR</sequence>
<dbReference type="EMBL" id="CP015515">
    <property type="protein sequence ID" value="AND17190.1"/>
    <property type="molecule type" value="Genomic_DNA"/>
</dbReference>